<proteinExistence type="predicted"/>
<evidence type="ECO:0000259" key="1">
    <source>
        <dbReference type="PROSITE" id="PS51723"/>
    </source>
</evidence>
<dbReference type="Proteomes" id="UP000297938">
    <property type="component" value="Unassembled WGS sequence"/>
</dbReference>
<evidence type="ECO:0000313" key="2">
    <source>
        <dbReference type="EMBL" id="TFJ27529.1"/>
    </source>
</evidence>
<dbReference type="InterPro" id="IPR042279">
    <property type="entry name" value="Pep_M60_3"/>
</dbReference>
<comment type="caution">
    <text evidence="2">The sequence shown here is derived from an EMBL/GenBank/DDBJ whole genome shotgun (WGS) entry which is preliminary data.</text>
</comment>
<accession>A0A7Z8G5Q9</accession>
<dbReference type="PROSITE" id="PS51723">
    <property type="entry name" value="PEPTIDASE_M60"/>
    <property type="match status" value="1"/>
</dbReference>
<dbReference type="SMART" id="SM01276">
    <property type="entry name" value="M60-like"/>
    <property type="match status" value="1"/>
</dbReference>
<dbReference type="Gene3D" id="3.40.390.80">
    <property type="entry name" value="Peptidase M60, enhancin-like domain 2"/>
    <property type="match status" value="1"/>
</dbReference>
<sequence length="712" mass="81036">MQDTVGAEIIPSIEEPTWLFKAGISKGKNHDRQDLGIILEPNATIKIRQEHPDYNGDVTLNLLTNDSKTEKSLKVGSEWVSIKTDVSTVPFIETPYGQTDAMVEYQITGDVKILTVYDKNTTEKDFFEEWDANDGEYALIKGQSFQLFVSKVDKEAVRNLKDFSSIGELVEHYEGIFAQYNKLLGLTSTATDTDKLNQNRYFMKADKNGPGGAYYGSNWTANSETSVSMWLQKNSWGALHEIAHGYQTGFDGKGMYTGEVSNNLYAVDYQYSQYGKEADKVGWLFNYGRKDAVEKELYQALIKDGKGYESINDHRYRLILLTMMQQKAGNESFTKMNQEYRKLASKDGFNAANYQLPDLMNKYYGEVSGYDFTPVFKKWQVSTDEIQGKKNRQNEYQAVASLADVVPESQLTAARALVDPNILINSNFEMVGNQEIAPLGLKGNVHLTLDVQDITDFKGKTILIKEGSKVVKEIKLDSKEITIENMPNGIYTLEIPQGEKARYEFDQQYLYVKEKQNNLAIKFKKIETSNLVNQSIQLLGLGNQQFAELSTNLNDHQAILNISKTTPHSYYKGIKYATIEVRDVNDQIIFTKEIQGTNATVGKEIIPFEVGYKLFIFHDETKNRLKSSEKIIDSSKKENSFIMTQYGLKNNQLGNNPEHQFVEKLSSMLDKIFDDSDNMLLLATKDQLWEAINSLQEPNRTYFLSEYKDILN</sequence>
<gene>
    <name evidence="2" type="ORF">CKN69_05425</name>
</gene>
<dbReference type="InterPro" id="IPR031161">
    <property type="entry name" value="Peptidase_M60_dom"/>
</dbReference>
<reference evidence="2 3" key="1">
    <citation type="journal article" date="2018" name="Int. J. Food Microbiol.">
        <title>Growth of Carnobacterium spp. isolated from chilled vacuum-packaged meat under relevant acidic conditions.</title>
        <authorList>
            <person name="Zhang P."/>
            <person name="Badoni M."/>
            <person name="Ganzle M."/>
            <person name="Yang X."/>
        </authorList>
    </citation>
    <scope>NUCLEOTIDE SEQUENCE [LARGE SCALE GENOMIC DNA]</scope>
    <source>
        <strain evidence="2 3">B2</strain>
    </source>
</reference>
<name>A0A7Z8G5Q9_CARDV</name>
<dbReference type="Gene3D" id="1.10.390.30">
    <property type="entry name" value="Peptidase M60, enhancin-like domain 3"/>
    <property type="match status" value="1"/>
</dbReference>
<dbReference type="Pfam" id="PF03272">
    <property type="entry name" value="Mucin_bdg"/>
    <property type="match status" value="1"/>
</dbReference>
<protein>
    <submittedName>
        <fullName evidence="2">Enhancin</fullName>
    </submittedName>
</protein>
<organism evidence="2 3">
    <name type="scientific">Carnobacterium divergens</name>
    <name type="common">Lactobacillus divergens</name>
    <dbReference type="NCBI Taxonomy" id="2748"/>
    <lineage>
        <taxon>Bacteria</taxon>
        <taxon>Bacillati</taxon>
        <taxon>Bacillota</taxon>
        <taxon>Bacilli</taxon>
        <taxon>Lactobacillales</taxon>
        <taxon>Carnobacteriaceae</taxon>
        <taxon>Carnobacterium</taxon>
    </lineage>
</organism>
<dbReference type="EMBL" id="NRPP01000010">
    <property type="protein sequence ID" value="TFJ27529.1"/>
    <property type="molecule type" value="Genomic_DNA"/>
</dbReference>
<dbReference type="AlphaFoldDB" id="A0A7Z8G5Q9"/>
<evidence type="ECO:0000313" key="3">
    <source>
        <dbReference type="Proteomes" id="UP000297938"/>
    </source>
</evidence>
<dbReference type="Pfam" id="PF13402">
    <property type="entry name" value="Peptidase_M60"/>
    <property type="match status" value="1"/>
</dbReference>
<dbReference type="InterPro" id="IPR004954">
    <property type="entry name" value="Mucin-bd"/>
</dbReference>
<feature type="domain" description="Peptidase M60" evidence="1">
    <location>
        <begin position="30"/>
        <end position="329"/>
    </location>
</feature>